<evidence type="ECO:0000313" key="5">
    <source>
        <dbReference type="Proteomes" id="UP000054988"/>
    </source>
</evidence>
<feature type="domain" description="DUF6534" evidence="3">
    <location>
        <begin position="175"/>
        <end position="278"/>
    </location>
</feature>
<organism evidence="4 5">
    <name type="scientific">Moniliophthora roreri</name>
    <name type="common">Frosty pod rot fungus</name>
    <name type="synonym">Monilia roreri</name>
    <dbReference type="NCBI Taxonomy" id="221103"/>
    <lineage>
        <taxon>Eukaryota</taxon>
        <taxon>Fungi</taxon>
        <taxon>Dikarya</taxon>
        <taxon>Basidiomycota</taxon>
        <taxon>Agaricomycotina</taxon>
        <taxon>Agaricomycetes</taxon>
        <taxon>Agaricomycetidae</taxon>
        <taxon>Agaricales</taxon>
        <taxon>Marasmiineae</taxon>
        <taxon>Marasmiaceae</taxon>
        <taxon>Moniliophthora</taxon>
    </lineage>
</organism>
<dbReference type="InterPro" id="IPR045339">
    <property type="entry name" value="DUF6534"/>
</dbReference>
<dbReference type="PANTHER" id="PTHR40465:SF1">
    <property type="entry name" value="DUF6534 DOMAIN-CONTAINING PROTEIN"/>
    <property type="match status" value="1"/>
</dbReference>
<evidence type="ECO:0000313" key="4">
    <source>
        <dbReference type="EMBL" id="KTB45836.1"/>
    </source>
</evidence>
<dbReference type="PANTHER" id="PTHR40465">
    <property type="entry name" value="CHROMOSOME 1, WHOLE GENOME SHOTGUN SEQUENCE"/>
    <property type="match status" value="1"/>
</dbReference>
<sequence length="354" mass="39093">MSAPPSGPPLPEPESITASVLLGALFNWALLGVLGCQTYLYHIYFPNDKAAFKCLVYGVFLFETAQSAMTAHDTYIWLSKGFGDFLNLTKVLTSPLNTPMMGAIIALIVQLFYTHRIWTLRKSWLWFCVFLVAITLAQTGAAFHGGIQALRAGNFLVQTDASNRHGVYVWLIGEAVADALIAAAMVYLMILNQGQNHQFQSYGILARVVIITVESNCATGYFHRPRHVLHLLTSVTASLAILSLILFAFDPNTNYFICPTLVLGKIYANTLLVSFNNRIILRNLSQSFSFSTGSTTTPSSPPPWHRSTPSSAKGIFDSSAITYTVERFTETDSPMGKMEHELQETPTTVNIEHL</sequence>
<accession>A0A0W0GB86</accession>
<dbReference type="EMBL" id="LATX01000594">
    <property type="protein sequence ID" value="KTB45836.1"/>
    <property type="molecule type" value="Genomic_DNA"/>
</dbReference>
<dbReference type="eggNOG" id="ENOG502SRYS">
    <property type="taxonomic scope" value="Eukaryota"/>
</dbReference>
<feature type="transmembrane region" description="Helical" evidence="2">
    <location>
        <begin position="228"/>
        <end position="249"/>
    </location>
</feature>
<evidence type="ECO:0000256" key="1">
    <source>
        <dbReference type="SAM" id="MobiDB-lite"/>
    </source>
</evidence>
<gene>
    <name evidence="4" type="ORF">WG66_1585</name>
</gene>
<comment type="caution">
    <text evidence="4">The sequence shown here is derived from an EMBL/GenBank/DDBJ whole genome shotgun (WGS) entry which is preliminary data.</text>
</comment>
<reference evidence="4 5" key="1">
    <citation type="submission" date="2015-12" db="EMBL/GenBank/DDBJ databases">
        <title>Draft genome sequence of Moniliophthora roreri, the causal agent of frosty pod rot of cacao.</title>
        <authorList>
            <person name="Aime M.C."/>
            <person name="Diaz-Valderrama J.R."/>
            <person name="Kijpornyongpan T."/>
            <person name="Phillips-Mora W."/>
        </authorList>
    </citation>
    <scope>NUCLEOTIDE SEQUENCE [LARGE SCALE GENOMIC DNA]</scope>
    <source>
        <strain evidence="4 5">MCA 2952</strain>
    </source>
</reference>
<dbReference type="AlphaFoldDB" id="A0A0W0GB86"/>
<evidence type="ECO:0000256" key="2">
    <source>
        <dbReference type="SAM" id="Phobius"/>
    </source>
</evidence>
<feature type="transmembrane region" description="Helical" evidence="2">
    <location>
        <begin position="54"/>
        <end position="76"/>
    </location>
</feature>
<name>A0A0W0GB86_MONRR</name>
<protein>
    <recommendedName>
        <fullName evidence="3">DUF6534 domain-containing protein</fullName>
    </recommendedName>
</protein>
<keyword evidence="2" id="KW-1133">Transmembrane helix</keyword>
<keyword evidence="2" id="KW-0812">Transmembrane</keyword>
<feature type="transmembrane region" description="Helical" evidence="2">
    <location>
        <begin position="20"/>
        <end position="42"/>
    </location>
</feature>
<evidence type="ECO:0000259" key="3">
    <source>
        <dbReference type="Pfam" id="PF20152"/>
    </source>
</evidence>
<keyword evidence="2" id="KW-0472">Membrane</keyword>
<proteinExistence type="predicted"/>
<dbReference type="Proteomes" id="UP000054988">
    <property type="component" value="Unassembled WGS sequence"/>
</dbReference>
<dbReference type="Pfam" id="PF20152">
    <property type="entry name" value="DUF6534"/>
    <property type="match status" value="1"/>
</dbReference>
<feature type="transmembrane region" description="Helical" evidence="2">
    <location>
        <begin position="167"/>
        <end position="190"/>
    </location>
</feature>
<feature type="region of interest" description="Disordered" evidence="1">
    <location>
        <begin position="292"/>
        <end position="312"/>
    </location>
</feature>
<feature type="transmembrane region" description="Helical" evidence="2">
    <location>
        <begin position="125"/>
        <end position="147"/>
    </location>
</feature>
<feature type="transmembrane region" description="Helical" evidence="2">
    <location>
        <begin position="96"/>
        <end position="113"/>
    </location>
</feature>